<accession>A0A5B9W4W5</accession>
<evidence type="ECO:0000313" key="1">
    <source>
        <dbReference type="EMBL" id="QEH35632.1"/>
    </source>
</evidence>
<keyword evidence="2" id="KW-1185">Reference proteome</keyword>
<dbReference type="AlphaFoldDB" id="A0A5B9W4W5"/>
<dbReference type="Proteomes" id="UP000324233">
    <property type="component" value="Chromosome"/>
</dbReference>
<sequence length="120" mass="12927">MTRVSLLHESSGPSSMEYRALAAGIQAAGRTAGEALDALASQLPQEDGQTLVIVRGMAPDRYFTAEQRGRLRELMGRKREAAAGDSALTEQKEAELARLIDAEVRAATERADALLRELSS</sequence>
<dbReference type="KEGG" id="agv:OJF2_41850"/>
<protein>
    <submittedName>
        <fullName evidence="1">Uncharacterized protein</fullName>
    </submittedName>
</protein>
<dbReference type="RefSeq" id="WP_148595412.1">
    <property type="nucleotide sequence ID" value="NZ_CP042997.1"/>
</dbReference>
<evidence type="ECO:0000313" key="2">
    <source>
        <dbReference type="Proteomes" id="UP000324233"/>
    </source>
</evidence>
<organism evidence="1 2">
    <name type="scientific">Aquisphaera giovannonii</name>
    <dbReference type="NCBI Taxonomy" id="406548"/>
    <lineage>
        <taxon>Bacteria</taxon>
        <taxon>Pseudomonadati</taxon>
        <taxon>Planctomycetota</taxon>
        <taxon>Planctomycetia</taxon>
        <taxon>Isosphaerales</taxon>
        <taxon>Isosphaeraceae</taxon>
        <taxon>Aquisphaera</taxon>
    </lineage>
</organism>
<dbReference type="OrthoDB" id="459418at2"/>
<name>A0A5B9W4W5_9BACT</name>
<proteinExistence type="predicted"/>
<reference evidence="1 2" key="1">
    <citation type="submission" date="2019-08" db="EMBL/GenBank/DDBJ databases">
        <title>Deep-cultivation of Planctomycetes and their phenomic and genomic characterization uncovers novel biology.</title>
        <authorList>
            <person name="Wiegand S."/>
            <person name="Jogler M."/>
            <person name="Boedeker C."/>
            <person name="Pinto D."/>
            <person name="Vollmers J."/>
            <person name="Rivas-Marin E."/>
            <person name="Kohn T."/>
            <person name="Peeters S.H."/>
            <person name="Heuer A."/>
            <person name="Rast P."/>
            <person name="Oberbeckmann S."/>
            <person name="Bunk B."/>
            <person name="Jeske O."/>
            <person name="Meyerdierks A."/>
            <person name="Storesund J.E."/>
            <person name="Kallscheuer N."/>
            <person name="Luecker S."/>
            <person name="Lage O.M."/>
            <person name="Pohl T."/>
            <person name="Merkel B.J."/>
            <person name="Hornburger P."/>
            <person name="Mueller R.-W."/>
            <person name="Bruemmer F."/>
            <person name="Labrenz M."/>
            <person name="Spormann A.M."/>
            <person name="Op den Camp H."/>
            <person name="Overmann J."/>
            <person name="Amann R."/>
            <person name="Jetten M.S.M."/>
            <person name="Mascher T."/>
            <person name="Medema M.H."/>
            <person name="Devos D.P."/>
            <person name="Kaster A.-K."/>
            <person name="Ovreas L."/>
            <person name="Rohde M."/>
            <person name="Galperin M.Y."/>
            <person name="Jogler C."/>
        </authorList>
    </citation>
    <scope>NUCLEOTIDE SEQUENCE [LARGE SCALE GENOMIC DNA]</scope>
    <source>
        <strain evidence="1 2">OJF2</strain>
    </source>
</reference>
<gene>
    <name evidence="1" type="ORF">OJF2_41850</name>
</gene>
<dbReference type="EMBL" id="CP042997">
    <property type="protein sequence ID" value="QEH35632.1"/>
    <property type="molecule type" value="Genomic_DNA"/>
</dbReference>